<dbReference type="EC" id="3.6.4.-" evidence="13"/>
<dbReference type="InterPro" id="IPR027417">
    <property type="entry name" value="P-loop_NTPase"/>
</dbReference>
<dbReference type="OrthoDB" id="9804325at2"/>
<evidence type="ECO:0000256" key="1">
    <source>
        <dbReference type="ARBA" id="ARBA00004496"/>
    </source>
</evidence>
<dbReference type="STRING" id="1121476.SAMN02745751_02863"/>
<sequence length="1185" mass="136041">MNQSYLKNIVKTKEYSEMMSCLNKRKSLLLHGLEEEAMLLLSSVLSKNEKRQVLILVSDDMKASRIYGSIKSIYSKSYHLRAKEYSLFGIDALSRESINSRLAVIDKLSGNEEMVIVSSVEAYSNLLMEKERYDNFAFDIEYGMQIDLKAISRKLVEMGYKKVKFIEGKGQFSIRGGILDIFSPAESNPCRIELFDIEIDSLRIFDSKTQRSIENIEGYRIIPCCEIVLSDDEIKEAVCRFTEDIEQRLEFIRGKEDARTIEENLLKLKFDVVEALENRNYIDNIEFYRPYLPVEQKNLGDYLRDDSIVVFDEPNLIREARKGSREDFISKFTDLYSRGMLLSKQEKIFMEFETLVSKIKSDLSFIVYNNNLKNNVGFNIDKVFNIRSRELPTYYSKMDDLAKDINRYKYRGYKVYLELGKVESAGNIRDMLSEKDCEISILISGDEGITSGHGAAVVGSMSKGMEFPQWKIAILTEKEIFGTKKRKKKAKKKHKASKIDSFTDLKPGDYVVHEYHGVGVYTGIEKIDIKDIQKDYLCISYRDKDKLFVPVDQMDLVQKYIGSDSAKPKVNKMGGTEWVKAKTKAQKAIDEIADELLKLYTERKSKKGYSFSQDNEWQRGFENSFPYQETEDQLRCIDEIKTDMTSEIAMDRLLCGDVGFGKTEVAMRAIFKAVMDSKQAAVLVPTTILAQQHYTNMVERFKNYPVKVEMLSRFRTPGQQRKIISDLNKGLIDVVVGTHKLLSKDVRYKDIGLLVIDEEQRFGVKHKELIKQMKTNIDVLTLTATPIPRTLNMSMVGIRDMSVIEEPPGERHPVQTFVLESSSGLIREALIKELSRGGQVYYVHNRVKDIHNKAAMVKNMVPDARIAVAHGQMSERELENIMVEFIEGEYDILVCTTIIETGMDISNVNTIVIDDSDKMGLSQLYQLRGRVGRSDRTAFAYLTYERNKVLSEIADKRLKAVKEFTEFGSGFKIAMRDLEIRGAGNILGSQQSGHLEAIGYDLYVKMMERTLNRITHNEEREDDFETVIEIDVNGHIPVRYIEDEEQKIEIYKKISVIENHDDISDVTEEIIDRFGDIPKSVNNLIKISYIKSICKKLKIVMLRQINNVVHIEFKNGEAISPAMINGIMEKYKGKFKFDVSNKPVLKYSMGRDEVKDVLVILENTVENLYNFSTDKNSTEKNGGSK</sequence>
<protein>
    <recommendedName>
        <fullName evidence="12 13">Transcription-repair-coupling factor</fullName>
        <shortName evidence="13">TRCF</shortName>
        <ecNumber evidence="13">3.6.4.-</ecNumber>
    </recommendedName>
</protein>
<dbReference type="Pfam" id="PF17757">
    <property type="entry name" value="UvrB_inter"/>
    <property type="match status" value="1"/>
</dbReference>
<dbReference type="Pfam" id="PF03461">
    <property type="entry name" value="TRCF"/>
    <property type="match status" value="1"/>
</dbReference>
<keyword evidence="2 13" id="KW-0963">Cytoplasm</keyword>
<dbReference type="InterPro" id="IPR036101">
    <property type="entry name" value="CarD-like/TRCF_RID_sf"/>
</dbReference>
<organism evidence="16 17">
    <name type="scientific">Dethiosulfatibacter aminovorans DSM 17477</name>
    <dbReference type="NCBI Taxonomy" id="1121476"/>
    <lineage>
        <taxon>Bacteria</taxon>
        <taxon>Bacillati</taxon>
        <taxon>Bacillota</taxon>
        <taxon>Tissierellia</taxon>
        <taxon>Dethiosulfatibacter</taxon>
    </lineage>
</organism>
<evidence type="ECO:0000256" key="10">
    <source>
        <dbReference type="ARBA" id="ARBA00061104"/>
    </source>
</evidence>
<evidence type="ECO:0000256" key="8">
    <source>
        <dbReference type="ARBA" id="ARBA00023125"/>
    </source>
</evidence>
<dbReference type="SMART" id="SM00982">
    <property type="entry name" value="TRCF"/>
    <property type="match status" value="1"/>
</dbReference>
<dbReference type="GO" id="GO:0006355">
    <property type="term" value="P:regulation of DNA-templated transcription"/>
    <property type="evidence" value="ECO:0007669"/>
    <property type="project" value="UniProtKB-UniRule"/>
</dbReference>
<dbReference type="SMART" id="SM00490">
    <property type="entry name" value="HELICc"/>
    <property type="match status" value="1"/>
</dbReference>
<feature type="domain" description="Helicase C-terminal" evidence="15">
    <location>
        <begin position="825"/>
        <end position="979"/>
    </location>
</feature>
<keyword evidence="3 13" id="KW-0547">Nucleotide-binding</keyword>
<keyword evidence="6" id="KW-0347">Helicase</keyword>
<dbReference type="InterPro" id="IPR047112">
    <property type="entry name" value="RecG/Mfd"/>
</dbReference>
<dbReference type="RefSeq" id="WP_073050251.1">
    <property type="nucleotide sequence ID" value="NZ_FQZL01000025.1"/>
</dbReference>
<evidence type="ECO:0000259" key="15">
    <source>
        <dbReference type="PROSITE" id="PS51194"/>
    </source>
</evidence>
<reference evidence="16 17" key="1">
    <citation type="submission" date="2016-11" db="EMBL/GenBank/DDBJ databases">
        <authorList>
            <person name="Jaros S."/>
            <person name="Januszkiewicz K."/>
            <person name="Wedrychowicz H."/>
        </authorList>
    </citation>
    <scope>NUCLEOTIDE SEQUENCE [LARGE SCALE GENOMIC DNA]</scope>
    <source>
        <strain evidence="16 17">DSM 17477</strain>
    </source>
</reference>
<dbReference type="Pfam" id="PF00270">
    <property type="entry name" value="DEAD"/>
    <property type="match status" value="1"/>
</dbReference>
<name>A0A1M6KCD7_9FIRM</name>
<dbReference type="Gene3D" id="3.30.2060.10">
    <property type="entry name" value="Penicillin-binding protein 1b domain"/>
    <property type="match status" value="1"/>
</dbReference>
<dbReference type="InterPro" id="IPR037235">
    <property type="entry name" value="TRCF-like_C_D7"/>
</dbReference>
<dbReference type="SMART" id="SM01058">
    <property type="entry name" value="CarD_TRCF"/>
    <property type="match status" value="1"/>
</dbReference>
<dbReference type="SUPFAM" id="SSF141259">
    <property type="entry name" value="CarD-like"/>
    <property type="match status" value="1"/>
</dbReference>
<keyword evidence="17" id="KW-1185">Reference proteome</keyword>
<comment type="similarity">
    <text evidence="10 13">In the N-terminal section; belongs to the UvrB family.</text>
</comment>
<dbReference type="InterPro" id="IPR004576">
    <property type="entry name" value="Mfd"/>
</dbReference>
<dbReference type="GO" id="GO:0005737">
    <property type="term" value="C:cytoplasm"/>
    <property type="evidence" value="ECO:0007669"/>
    <property type="project" value="UniProtKB-SubCell"/>
</dbReference>
<keyword evidence="7 13" id="KW-0067">ATP-binding</keyword>
<dbReference type="PANTHER" id="PTHR47964:SF1">
    <property type="entry name" value="ATP-DEPENDENT DNA HELICASE HOMOLOG RECG, CHLOROPLASTIC"/>
    <property type="match status" value="1"/>
</dbReference>
<dbReference type="InterPro" id="IPR014001">
    <property type="entry name" value="Helicase_ATP-bd"/>
</dbReference>
<keyword evidence="9 13" id="KW-0234">DNA repair</keyword>
<gene>
    <name evidence="13" type="primary">mfd</name>
    <name evidence="16" type="ORF">SAMN02745751_02863</name>
</gene>
<feature type="domain" description="Helicase ATP-binding" evidence="14">
    <location>
        <begin position="643"/>
        <end position="804"/>
    </location>
</feature>
<dbReference type="CDD" id="cd17991">
    <property type="entry name" value="DEXHc_TRCF"/>
    <property type="match status" value="1"/>
</dbReference>
<evidence type="ECO:0000256" key="3">
    <source>
        <dbReference type="ARBA" id="ARBA00022741"/>
    </source>
</evidence>
<dbReference type="SUPFAM" id="SSF52540">
    <property type="entry name" value="P-loop containing nucleoside triphosphate hydrolases"/>
    <property type="match status" value="4"/>
</dbReference>
<evidence type="ECO:0000256" key="6">
    <source>
        <dbReference type="ARBA" id="ARBA00022806"/>
    </source>
</evidence>
<keyword evidence="4 13" id="KW-0227">DNA damage</keyword>
<comment type="subcellular location">
    <subcellularLocation>
        <location evidence="1 13">Cytoplasm</location>
    </subcellularLocation>
</comment>
<dbReference type="Gene3D" id="2.40.10.170">
    <property type="match status" value="1"/>
</dbReference>
<dbReference type="EMBL" id="FQZL01000025">
    <property type="protein sequence ID" value="SHJ56579.1"/>
    <property type="molecule type" value="Genomic_DNA"/>
</dbReference>
<dbReference type="Pfam" id="PF00271">
    <property type="entry name" value="Helicase_C"/>
    <property type="match status" value="1"/>
</dbReference>
<dbReference type="SUPFAM" id="SSF143517">
    <property type="entry name" value="TRCF domain-like"/>
    <property type="match status" value="1"/>
</dbReference>
<dbReference type="Gene3D" id="3.40.50.11180">
    <property type="match status" value="1"/>
</dbReference>
<dbReference type="Gene3D" id="3.40.50.300">
    <property type="entry name" value="P-loop containing nucleotide triphosphate hydrolases"/>
    <property type="match status" value="2"/>
</dbReference>
<dbReference type="GO" id="GO:0000716">
    <property type="term" value="P:transcription-coupled nucleotide-excision repair, DNA damage recognition"/>
    <property type="evidence" value="ECO:0007669"/>
    <property type="project" value="UniProtKB-UniRule"/>
</dbReference>
<dbReference type="FunFam" id="3.40.50.300:FF:000546">
    <property type="entry name" value="Transcription-repair-coupling factor"/>
    <property type="match status" value="1"/>
</dbReference>
<dbReference type="PROSITE" id="PS51194">
    <property type="entry name" value="HELICASE_CTER"/>
    <property type="match status" value="1"/>
</dbReference>
<evidence type="ECO:0000256" key="5">
    <source>
        <dbReference type="ARBA" id="ARBA00022801"/>
    </source>
</evidence>
<dbReference type="Pfam" id="PF02559">
    <property type="entry name" value="CarD_TRCF_RID"/>
    <property type="match status" value="1"/>
</dbReference>
<dbReference type="InterPro" id="IPR011545">
    <property type="entry name" value="DEAD/DEAH_box_helicase_dom"/>
</dbReference>
<evidence type="ECO:0000313" key="16">
    <source>
        <dbReference type="EMBL" id="SHJ56579.1"/>
    </source>
</evidence>
<evidence type="ECO:0000313" key="17">
    <source>
        <dbReference type="Proteomes" id="UP000184052"/>
    </source>
</evidence>
<dbReference type="GO" id="GO:0003684">
    <property type="term" value="F:damaged DNA binding"/>
    <property type="evidence" value="ECO:0007669"/>
    <property type="project" value="InterPro"/>
</dbReference>
<evidence type="ECO:0000256" key="4">
    <source>
        <dbReference type="ARBA" id="ARBA00022763"/>
    </source>
</evidence>
<dbReference type="InterPro" id="IPR003711">
    <property type="entry name" value="CarD-like/TRCF_RID"/>
</dbReference>
<keyword evidence="5 13" id="KW-0378">Hydrolase</keyword>
<dbReference type="HAMAP" id="MF_00969">
    <property type="entry name" value="TRCF"/>
    <property type="match status" value="1"/>
</dbReference>
<comment type="function">
    <text evidence="13">Couples transcription and DNA repair by recognizing RNA polymerase (RNAP) stalled at DNA lesions. Mediates ATP-dependent release of RNAP and its truncated transcript from the DNA, and recruitment of nucleotide excision repair machinery to the damaged site.</text>
</comment>
<dbReference type="GO" id="GO:0016787">
    <property type="term" value="F:hydrolase activity"/>
    <property type="evidence" value="ECO:0007669"/>
    <property type="project" value="UniProtKB-KW"/>
</dbReference>
<evidence type="ECO:0000256" key="7">
    <source>
        <dbReference type="ARBA" id="ARBA00022840"/>
    </source>
</evidence>
<dbReference type="PROSITE" id="PS51192">
    <property type="entry name" value="HELICASE_ATP_BIND_1"/>
    <property type="match status" value="1"/>
</dbReference>
<evidence type="ECO:0000256" key="11">
    <source>
        <dbReference type="ARBA" id="ARBA00061399"/>
    </source>
</evidence>
<comment type="similarity">
    <text evidence="11 13">In the C-terminal section; belongs to the helicase family. RecG subfamily.</text>
</comment>
<evidence type="ECO:0000256" key="2">
    <source>
        <dbReference type="ARBA" id="ARBA00022490"/>
    </source>
</evidence>
<dbReference type="NCBIfam" id="TIGR00580">
    <property type="entry name" value="mfd"/>
    <property type="match status" value="1"/>
</dbReference>
<dbReference type="SMART" id="SM00487">
    <property type="entry name" value="DEXDc"/>
    <property type="match status" value="1"/>
</dbReference>
<dbReference type="Gene3D" id="3.90.1150.50">
    <property type="entry name" value="Transcription-repair-coupling factor, D7 domain"/>
    <property type="match status" value="1"/>
</dbReference>
<evidence type="ECO:0000256" key="9">
    <source>
        <dbReference type="ARBA" id="ARBA00023204"/>
    </source>
</evidence>
<accession>A0A1M6KCD7</accession>
<dbReference type="Proteomes" id="UP000184052">
    <property type="component" value="Unassembled WGS sequence"/>
</dbReference>
<proteinExistence type="inferred from homology"/>
<evidence type="ECO:0000256" key="13">
    <source>
        <dbReference type="HAMAP-Rule" id="MF_00969"/>
    </source>
</evidence>
<dbReference type="GO" id="GO:0003678">
    <property type="term" value="F:DNA helicase activity"/>
    <property type="evidence" value="ECO:0007669"/>
    <property type="project" value="TreeGrafter"/>
</dbReference>
<dbReference type="PANTHER" id="PTHR47964">
    <property type="entry name" value="ATP-DEPENDENT DNA HELICASE HOMOLOG RECG, CHLOROPLASTIC"/>
    <property type="match status" value="1"/>
</dbReference>
<dbReference type="InterPro" id="IPR001650">
    <property type="entry name" value="Helicase_C-like"/>
</dbReference>
<evidence type="ECO:0000259" key="14">
    <source>
        <dbReference type="PROSITE" id="PS51192"/>
    </source>
</evidence>
<dbReference type="InterPro" id="IPR005118">
    <property type="entry name" value="TRCF_C"/>
</dbReference>
<dbReference type="InterPro" id="IPR041471">
    <property type="entry name" value="UvrB_inter"/>
</dbReference>
<dbReference type="AlphaFoldDB" id="A0A1M6KCD7"/>
<dbReference type="GO" id="GO:0005524">
    <property type="term" value="F:ATP binding"/>
    <property type="evidence" value="ECO:0007669"/>
    <property type="project" value="UniProtKB-UniRule"/>
</dbReference>
<keyword evidence="8 13" id="KW-0238">DNA-binding</keyword>
<evidence type="ECO:0000256" key="12">
    <source>
        <dbReference type="ARBA" id="ARBA00070128"/>
    </source>
</evidence>